<accession>A0A3D8Q9V8</accession>
<gene>
    <name evidence="3" type="ORF">BP6252_13099</name>
</gene>
<dbReference type="PANTHER" id="PTHR34414">
    <property type="entry name" value="HET DOMAIN-CONTAINING PROTEIN-RELATED"/>
    <property type="match status" value="1"/>
</dbReference>
<keyword evidence="4" id="KW-1185">Reference proteome</keyword>
<dbReference type="EMBL" id="PDLM01000017">
    <property type="protein sequence ID" value="RDW58623.1"/>
    <property type="molecule type" value="Genomic_DNA"/>
</dbReference>
<keyword evidence="2" id="KW-1133">Transmembrane helix</keyword>
<name>A0A3D8Q9V8_9HELO</name>
<evidence type="ECO:0000313" key="4">
    <source>
        <dbReference type="Proteomes" id="UP000256645"/>
    </source>
</evidence>
<keyword evidence="2" id="KW-0812">Transmembrane</keyword>
<dbReference type="STRING" id="1849047.A0A3D8Q9V8"/>
<dbReference type="AlphaFoldDB" id="A0A3D8Q9V8"/>
<dbReference type="Pfam" id="PF20246">
    <property type="entry name" value="DUF6601"/>
    <property type="match status" value="1"/>
</dbReference>
<proteinExistence type="predicted"/>
<feature type="region of interest" description="Disordered" evidence="1">
    <location>
        <begin position="22"/>
        <end position="47"/>
    </location>
</feature>
<keyword evidence="2" id="KW-0472">Membrane</keyword>
<feature type="transmembrane region" description="Helical" evidence="2">
    <location>
        <begin position="320"/>
        <end position="353"/>
    </location>
</feature>
<evidence type="ECO:0000256" key="1">
    <source>
        <dbReference type="SAM" id="MobiDB-lite"/>
    </source>
</evidence>
<organism evidence="3 4">
    <name type="scientific">Coleophoma cylindrospora</name>
    <dbReference type="NCBI Taxonomy" id="1849047"/>
    <lineage>
        <taxon>Eukaryota</taxon>
        <taxon>Fungi</taxon>
        <taxon>Dikarya</taxon>
        <taxon>Ascomycota</taxon>
        <taxon>Pezizomycotina</taxon>
        <taxon>Leotiomycetes</taxon>
        <taxon>Helotiales</taxon>
        <taxon>Dermateaceae</taxon>
        <taxon>Coleophoma</taxon>
    </lineage>
</organism>
<dbReference type="InterPro" id="IPR046536">
    <property type="entry name" value="DUF6601"/>
</dbReference>
<protein>
    <recommendedName>
        <fullName evidence="5">Subtilisin-like serine protease</fullName>
    </recommendedName>
</protein>
<comment type="caution">
    <text evidence="3">The sequence shown here is derived from an EMBL/GenBank/DDBJ whole genome shotgun (WGS) entry which is preliminary data.</text>
</comment>
<reference evidence="3 4" key="1">
    <citation type="journal article" date="2018" name="IMA Fungus">
        <title>IMA Genome-F 9: Draft genome sequence of Annulohypoxylon stygium, Aspergillus mulundensis, Berkeleyomyces basicola (syn. Thielaviopsis basicola), Ceratocystis smalleyi, two Cercospora beticola strains, Coleophoma cylindrospora, Fusarium fracticaudum, Phialophora cf. hyalina, and Morchella septimelata.</title>
        <authorList>
            <person name="Wingfield B.D."/>
            <person name="Bills G.F."/>
            <person name="Dong Y."/>
            <person name="Huang W."/>
            <person name="Nel W.J."/>
            <person name="Swalarsk-Parry B.S."/>
            <person name="Vaghefi N."/>
            <person name="Wilken P.M."/>
            <person name="An Z."/>
            <person name="de Beer Z.W."/>
            <person name="De Vos L."/>
            <person name="Chen L."/>
            <person name="Duong T.A."/>
            <person name="Gao Y."/>
            <person name="Hammerbacher A."/>
            <person name="Kikkert J.R."/>
            <person name="Li Y."/>
            <person name="Li H."/>
            <person name="Li K."/>
            <person name="Li Q."/>
            <person name="Liu X."/>
            <person name="Ma X."/>
            <person name="Naidoo K."/>
            <person name="Pethybridge S.J."/>
            <person name="Sun J."/>
            <person name="Steenkamp E.T."/>
            <person name="van der Nest M.A."/>
            <person name="van Wyk S."/>
            <person name="Wingfield M.J."/>
            <person name="Xiong C."/>
            <person name="Yue Q."/>
            <person name="Zhang X."/>
        </authorList>
    </citation>
    <scope>NUCLEOTIDE SEQUENCE [LARGE SCALE GENOMIC DNA]</scope>
    <source>
        <strain evidence="3 4">BP6252</strain>
    </source>
</reference>
<feature type="transmembrane region" description="Helical" evidence="2">
    <location>
        <begin position="278"/>
        <end position="300"/>
    </location>
</feature>
<evidence type="ECO:0000256" key="2">
    <source>
        <dbReference type="SAM" id="Phobius"/>
    </source>
</evidence>
<dbReference type="PANTHER" id="PTHR34414:SF1">
    <property type="entry name" value="SUBTILISIN-LIKE SERINE PROTEASE"/>
    <property type="match status" value="1"/>
</dbReference>
<dbReference type="OrthoDB" id="5086500at2759"/>
<evidence type="ECO:0008006" key="5">
    <source>
        <dbReference type="Google" id="ProtNLM"/>
    </source>
</evidence>
<dbReference type="Proteomes" id="UP000256645">
    <property type="component" value="Unassembled WGS sequence"/>
</dbReference>
<evidence type="ECO:0000313" key="3">
    <source>
        <dbReference type="EMBL" id="RDW58623.1"/>
    </source>
</evidence>
<sequence>MSNSNPHDAPFPVEDALCTQRLDTPNSYCADPRPSSASSPTNIDGEPLSYVPGEPRVKLASTDVQAFLARELHTPLLDNLYRRLWLVGRRDGGNIDSLHRQKNKGRHIVPTEDPKLHLVWHHDKIYIKPIPLCLLNHTFWTDYLCRSSTKQKTPQSKLSSLAEEERGGVAQQSDYIVATGFLRSYAYLVSHYSDFQIARETHLLPDDIDWIKWSMFIAHFGTMEDHQVARRYHYGQLRLSRLNWAVRIFQPQGKSTSWFYEIPYWNTYSYLQQAIAPLAFAFASISIVLSSMQVILSVPADGLGFGQLDEDFSLQAIRRAFWVFSVIVLLLSGAVWTLMLVIPLSVLVWQLLWGFRHRGSVTMSSL</sequence>